<evidence type="ECO:0000256" key="2">
    <source>
        <dbReference type="ARBA" id="ARBA00022723"/>
    </source>
</evidence>
<dbReference type="OrthoDB" id="2527451at2759"/>
<dbReference type="PANTHER" id="PTHR33680:SF1">
    <property type="entry name" value="OS05G0489500 PROTEIN"/>
    <property type="match status" value="1"/>
</dbReference>
<evidence type="ECO:0000259" key="8">
    <source>
        <dbReference type="PROSITE" id="PS51999"/>
    </source>
</evidence>
<dbReference type="AlphaFoldDB" id="A0A9P6CXP6"/>
<reference evidence="9" key="1">
    <citation type="submission" date="2020-11" db="EMBL/GenBank/DDBJ databases">
        <authorList>
            <consortium name="DOE Joint Genome Institute"/>
            <person name="Ahrendt S."/>
            <person name="Riley R."/>
            <person name="Andreopoulos W."/>
            <person name="Labutti K."/>
            <person name="Pangilinan J."/>
            <person name="Ruiz-Duenas F.J."/>
            <person name="Barrasa J.M."/>
            <person name="Sanchez-Garcia M."/>
            <person name="Camarero S."/>
            <person name="Miyauchi S."/>
            <person name="Serrano A."/>
            <person name="Linde D."/>
            <person name="Babiker R."/>
            <person name="Drula E."/>
            <person name="Ayuso-Fernandez I."/>
            <person name="Pacheco R."/>
            <person name="Padilla G."/>
            <person name="Ferreira P."/>
            <person name="Barriuso J."/>
            <person name="Kellner H."/>
            <person name="Castanera R."/>
            <person name="Alfaro M."/>
            <person name="Ramirez L."/>
            <person name="Pisabarro A.G."/>
            <person name="Kuo A."/>
            <person name="Tritt A."/>
            <person name="Lipzen A."/>
            <person name="He G."/>
            <person name="Yan M."/>
            <person name="Ng V."/>
            <person name="Cullen D."/>
            <person name="Martin F."/>
            <person name="Rosso M.-N."/>
            <person name="Henrissat B."/>
            <person name="Hibbett D."/>
            <person name="Martinez A.T."/>
            <person name="Grigoriev I.V."/>
        </authorList>
    </citation>
    <scope>NUCLEOTIDE SEQUENCE</scope>
    <source>
        <strain evidence="9">CIRM-BRFM 674</strain>
    </source>
</reference>
<organism evidence="9 10">
    <name type="scientific">Pholiota conissans</name>
    <dbReference type="NCBI Taxonomy" id="109636"/>
    <lineage>
        <taxon>Eukaryota</taxon>
        <taxon>Fungi</taxon>
        <taxon>Dikarya</taxon>
        <taxon>Basidiomycota</taxon>
        <taxon>Agaricomycotina</taxon>
        <taxon>Agaricomycetes</taxon>
        <taxon>Agaricomycetidae</taxon>
        <taxon>Agaricales</taxon>
        <taxon>Agaricineae</taxon>
        <taxon>Strophariaceae</taxon>
        <taxon>Pholiota</taxon>
    </lineage>
</organism>
<feature type="compositionally biased region" description="Low complexity" evidence="6">
    <location>
        <begin position="52"/>
        <end position="63"/>
    </location>
</feature>
<keyword evidence="2" id="KW-0479">Metal-binding</keyword>
<dbReference type="PANTHER" id="PTHR33680">
    <property type="entry name" value="OS07G0190500 PROTEIN"/>
    <property type="match status" value="1"/>
</dbReference>
<dbReference type="SUPFAM" id="SSF57756">
    <property type="entry name" value="Retrovirus zinc finger-like domains"/>
    <property type="match status" value="1"/>
</dbReference>
<dbReference type="GO" id="GO:0008270">
    <property type="term" value="F:zinc ion binding"/>
    <property type="evidence" value="ECO:0007669"/>
    <property type="project" value="UniProtKB-KW"/>
</dbReference>
<evidence type="ECO:0000256" key="3">
    <source>
        <dbReference type="ARBA" id="ARBA00022771"/>
    </source>
</evidence>
<gene>
    <name evidence="9" type="ORF">BDN70DRAFT_351794</name>
</gene>
<keyword evidence="10" id="KW-1185">Reference proteome</keyword>
<sequence>MQSGPSRTASIPPTRPPPQPSSTSSTLVASSSRQTAPVFMSPTWQAGPPPAAASTSSAKPPSARTDYNKPNTTMTGDEIMCRCNVPAGQRTVTGEKATKGKKFWTCDTRKCDFFQWVDEGVGTSVPAKRSYTNTTNSGTGDARRCNCNEDGIMLTTNKEGPNQGRKFWKCRKPVDQGPCGFFEWDDEPPRNSGGPLARGGGAGPSRGQSFNSTPSGACFKCGEEGHFASACPGGLDASMRSRSFGASANPAAAGAECFKCHQIGHYSSCL</sequence>
<evidence type="ECO:0000313" key="9">
    <source>
        <dbReference type="EMBL" id="KAF9483172.1"/>
    </source>
</evidence>
<evidence type="ECO:0000256" key="1">
    <source>
        <dbReference type="ARBA" id="ARBA00022664"/>
    </source>
</evidence>
<evidence type="ECO:0000256" key="4">
    <source>
        <dbReference type="ARBA" id="ARBA00022833"/>
    </source>
</evidence>
<dbReference type="Gene3D" id="4.10.60.10">
    <property type="entry name" value="Zinc finger, CCHC-type"/>
    <property type="match status" value="1"/>
</dbReference>
<evidence type="ECO:0000259" key="7">
    <source>
        <dbReference type="PROSITE" id="PS50158"/>
    </source>
</evidence>
<feature type="domain" description="CCHC-type" evidence="7">
    <location>
        <begin position="218"/>
        <end position="232"/>
    </location>
</feature>
<accession>A0A9P6CXP6</accession>
<dbReference type="GO" id="GO:0003676">
    <property type="term" value="F:nucleic acid binding"/>
    <property type="evidence" value="ECO:0007669"/>
    <property type="project" value="InterPro"/>
</dbReference>
<dbReference type="InterPro" id="IPR010666">
    <property type="entry name" value="Znf_GRF"/>
</dbReference>
<dbReference type="SMART" id="SM00343">
    <property type="entry name" value="ZnF_C2HC"/>
    <property type="match status" value="2"/>
</dbReference>
<dbReference type="PROSITE" id="PS50158">
    <property type="entry name" value="ZF_CCHC"/>
    <property type="match status" value="1"/>
</dbReference>
<feature type="compositionally biased region" description="Low complexity" evidence="6">
    <location>
        <begin position="21"/>
        <end position="32"/>
    </location>
</feature>
<feature type="domain" description="GRF-type" evidence="8">
    <location>
        <begin position="81"/>
        <end position="120"/>
    </location>
</feature>
<dbReference type="Pfam" id="PF06839">
    <property type="entry name" value="Zn_ribbon_GRF"/>
    <property type="match status" value="2"/>
</dbReference>
<dbReference type="Pfam" id="PF00098">
    <property type="entry name" value="zf-CCHC"/>
    <property type="match status" value="1"/>
</dbReference>
<name>A0A9P6CXP6_9AGAR</name>
<dbReference type="InterPro" id="IPR001878">
    <property type="entry name" value="Znf_CCHC"/>
</dbReference>
<feature type="domain" description="GRF-type" evidence="8">
    <location>
        <begin position="145"/>
        <end position="188"/>
    </location>
</feature>
<feature type="compositionally biased region" description="Low complexity" evidence="6">
    <location>
        <begin position="1"/>
        <end position="12"/>
    </location>
</feature>
<keyword evidence="4" id="KW-0862">Zinc</keyword>
<dbReference type="InterPro" id="IPR036875">
    <property type="entry name" value="Znf_CCHC_sf"/>
</dbReference>
<dbReference type="PROSITE" id="PS51999">
    <property type="entry name" value="ZF_GRF"/>
    <property type="match status" value="2"/>
</dbReference>
<dbReference type="GO" id="GO:0006397">
    <property type="term" value="P:mRNA processing"/>
    <property type="evidence" value="ECO:0007669"/>
    <property type="project" value="UniProtKB-KW"/>
</dbReference>
<evidence type="ECO:0000313" key="10">
    <source>
        <dbReference type="Proteomes" id="UP000807469"/>
    </source>
</evidence>
<dbReference type="Proteomes" id="UP000807469">
    <property type="component" value="Unassembled WGS sequence"/>
</dbReference>
<evidence type="ECO:0000256" key="5">
    <source>
        <dbReference type="PROSITE-ProRule" id="PRU00047"/>
    </source>
</evidence>
<comment type="caution">
    <text evidence="9">The sequence shown here is derived from an EMBL/GenBank/DDBJ whole genome shotgun (WGS) entry which is preliminary data.</text>
</comment>
<proteinExistence type="predicted"/>
<feature type="region of interest" description="Disordered" evidence="6">
    <location>
        <begin position="190"/>
        <end position="211"/>
    </location>
</feature>
<protein>
    <submittedName>
        <fullName evidence="9">Uncharacterized protein</fullName>
    </submittedName>
</protein>
<keyword evidence="3 5" id="KW-0863">Zinc-finger</keyword>
<evidence type="ECO:0000256" key="6">
    <source>
        <dbReference type="SAM" id="MobiDB-lite"/>
    </source>
</evidence>
<feature type="region of interest" description="Disordered" evidence="6">
    <location>
        <begin position="1"/>
        <end position="73"/>
    </location>
</feature>
<keyword evidence="1" id="KW-0507">mRNA processing</keyword>
<dbReference type="EMBL" id="MU155157">
    <property type="protein sequence ID" value="KAF9483172.1"/>
    <property type="molecule type" value="Genomic_DNA"/>
</dbReference>